<evidence type="ECO:0000256" key="3">
    <source>
        <dbReference type="ARBA" id="ARBA00022475"/>
    </source>
</evidence>
<comment type="subcellular location">
    <subcellularLocation>
        <location evidence="1">Cell membrane</location>
        <topology evidence="1">Lipid-anchor</topology>
        <topology evidence="1">GPI-anchor</topology>
    </subcellularLocation>
</comment>
<evidence type="ECO:0000256" key="9">
    <source>
        <dbReference type="SAM" id="SignalP"/>
    </source>
</evidence>
<gene>
    <name evidence="11" type="ORF">K2173_011207</name>
</gene>
<evidence type="ECO:0000313" key="12">
    <source>
        <dbReference type="Proteomes" id="UP001159364"/>
    </source>
</evidence>
<dbReference type="GO" id="GO:0098552">
    <property type="term" value="C:side of membrane"/>
    <property type="evidence" value="ECO:0007669"/>
    <property type="project" value="UniProtKB-KW"/>
</dbReference>
<dbReference type="InterPro" id="IPR036312">
    <property type="entry name" value="Bifun_inhib/LTP/seed_sf"/>
</dbReference>
<keyword evidence="6" id="KW-1015">Disulfide bond</keyword>
<dbReference type="CDD" id="cd00010">
    <property type="entry name" value="AAI_LTSS"/>
    <property type="match status" value="1"/>
</dbReference>
<comment type="caution">
    <text evidence="11">The sequence shown here is derived from an EMBL/GenBank/DDBJ whole genome shotgun (WGS) entry which is preliminary data.</text>
</comment>
<evidence type="ECO:0000256" key="7">
    <source>
        <dbReference type="ARBA" id="ARBA00023180"/>
    </source>
</evidence>
<dbReference type="Gene3D" id="1.10.110.10">
    <property type="entry name" value="Plant lipid-transfer and hydrophobic proteins"/>
    <property type="match status" value="1"/>
</dbReference>
<dbReference type="FunFam" id="1.10.110.10:FF:000001">
    <property type="entry name" value="Bifunctional inhibitor/lipid-transfer protein/seed storage 2S albumin superfamily protein"/>
    <property type="match status" value="1"/>
</dbReference>
<dbReference type="Proteomes" id="UP001159364">
    <property type="component" value="Linkage Group LG03"/>
</dbReference>
<feature type="domain" description="Bifunctional inhibitor/plant lipid transfer protein/seed storage helical" evidence="10">
    <location>
        <begin position="34"/>
        <end position="111"/>
    </location>
</feature>
<sequence>MLSQTLNLAIPSIFVLMMLIGMASSDVKQDRAECADKLVSLYTCITYVSGQAKAPTMDCCNGLKQVLDKSKKCLCILIRDRDDPSLGLKINGTLAATLPSICHASANVTKCIESPSGPAKIINHSQNIMTGRDINGSRPSGEEKSCGEKAKGKIGLEMVCEDIIWSFSLHLLVNWFLHM</sequence>
<evidence type="ECO:0000256" key="8">
    <source>
        <dbReference type="ARBA" id="ARBA00023288"/>
    </source>
</evidence>
<keyword evidence="8" id="KW-0449">Lipoprotein</keyword>
<keyword evidence="4" id="KW-0472">Membrane</keyword>
<protein>
    <recommendedName>
        <fullName evidence="10">Bifunctional inhibitor/plant lipid transfer protein/seed storage helical domain-containing protein</fullName>
    </recommendedName>
</protein>
<dbReference type="EMBL" id="JAIWQS010000003">
    <property type="protein sequence ID" value="KAJ8770112.1"/>
    <property type="molecule type" value="Genomic_DNA"/>
</dbReference>
<keyword evidence="5 9" id="KW-0732">Signal</keyword>
<evidence type="ECO:0000256" key="5">
    <source>
        <dbReference type="ARBA" id="ARBA00022729"/>
    </source>
</evidence>
<dbReference type="InterPro" id="IPR043325">
    <property type="entry name" value="LTSS"/>
</dbReference>
<keyword evidence="4" id="KW-0336">GPI-anchor</keyword>
<dbReference type="AlphaFoldDB" id="A0AAV8TT17"/>
<organism evidence="11 12">
    <name type="scientific">Erythroxylum novogranatense</name>
    <dbReference type="NCBI Taxonomy" id="1862640"/>
    <lineage>
        <taxon>Eukaryota</taxon>
        <taxon>Viridiplantae</taxon>
        <taxon>Streptophyta</taxon>
        <taxon>Embryophyta</taxon>
        <taxon>Tracheophyta</taxon>
        <taxon>Spermatophyta</taxon>
        <taxon>Magnoliopsida</taxon>
        <taxon>eudicotyledons</taxon>
        <taxon>Gunneridae</taxon>
        <taxon>Pentapetalae</taxon>
        <taxon>rosids</taxon>
        <taxon>fabids</taxon>
        <taxon>Malpighiales</taxon>
        <taxon>Erythroxylaceae</taxon>
        <taxon>Erythroxylum</taxon>
    </lineage>
</organism>
<reference evidence="11 12" key="1">
    <citation type="submission" date="2021-09" db="EMBL/GenBank/DDBJ databases">
        <title>Genomic insights and catalytic innovation underlie evolution of tropane alkaloids biosynthesis.</title>
        <authorList>
            <person name="Wang Y.-J."/>
            <person name="Tian T."/>
            <person name="Huang J.-P."/>
            <person name="Huang S.-X."/>
        </authorList>
    </citation>
    <scope>NUCLEOTIDE SEQUENCE [LARGE SCALE GENOMIC DNA]</scope>
    <source>
        <strain evidence="11">KIB-2018</strain>
        <tissue evidence="11">Leaf</tissue>
    </source>
</reference>
<dbReference type="PANTHER" id="PTHR33044">
    <property type="entry name" value="BIFUNCTIONAL INHIBITOR/LIPID-TRANSFER PROTEIN/SEED STORAGE 2S ALBUMIN SUPERFAMILY PROTEIN-RELATED"/>
    <property type="match status" value="1"/>
</dbReference>
<dbReference type="Pfam" id="PF14368">
    <property type="entry name" value="LTP_2"/>
    <property type="match status" value="1"/>
</dbReference>
<evidence type="ECO:0000256" key="6">
    <source>
        <dbReference type="ARBA" id="ARBA00023157"/>
    </source>
</evidence>
<dbReference type="GO" id="GO:0005886">
    <property type="term" value="C:plasma membrane"/>
    <property type="evidence" value="ECO:0007669"/>
    <property type="project" value="UniProtKB-SubCell"/>
</dbReference>
<keyword evidence="3" id="KW-1003">Cell membrane</keyword>
<evidence type="ECO:0000256" key="2">
    <source>
        <dbReference type="ARBA" id="ARBA00009748"/>
    </source>
</evidence>
<feature type="signal peptide" evidence="9">
    <location>
        <begin position="1"/>
        <end position="25"/>
    </location>
</feature>
<proteinExistence type="inferred from homology"/>
<keyword evidence="12" id="KW-1185">Reference proteome</keyword>
<evidence type="ECO:0000256" key="4">
    <source>
        <dbReference type="ARBA" id="ARBA00022622"/>
    </source>
</evidence>
<dbReference type="SUPFAM" id="SSF47699">
    <property type="entry name" value="Bifunctional inhibitor/lipid-transfer protein/seed storage 2S albumin"/>
    <property type="match status" value="1"/>
</dbReference>
<dbReference type="InterPro" id="IPR016140">
    <property type="entry name" value="Bifunc_inhib/LTP/seed_store"/>
</dbReference>
<dbReference type="SMART" id="SM00499">
    <property type="entry name" value="AAI"/>
    <property type="match status" value="1"/>
</dbReference>
<accession>A0AAV8TT17</accession>
<evidence type="ECO:0000259" key="10">
    <source>
        <dbReference type="SMART" id="SM00499"/>
    </source>
</evidence>
<evidence type="ECO:0000256" key="1">
    <source>
        <dbReference type="ARBA" id="ARBA00004609"/>
    </source>
</evidence>
<feature type="chain" id="PRO_5043485336" description="Bifunctional inhibitor/plant lipid transfer protein/seed storage helical domain-containing protein" evidence="9">
    <location>
        <begin position="26"/>
        <end position="179"/>
    </location>
</feature>
<comment type="similarity">
    <text evidence="2">Belongs to the plant LTP family.</text>
</comment>
<name>A0AAV8TT17_9ROSI</name>
<keyword evidence="7" id="KW-0325">Glycoprotein</keyword>
<evidence type="ECO:0000313" key="11">
    <source>
        <dbReference type="EMBL" id="KAJ8770112.1"/>
    </source>
</evidence>